<dbReference type="PROSITE" id="PS01311">
    <property type="entry name" value="LGT"/>
    <property type="match status" value="1"/>
</dbReference>
<organism evidence="8 9">
    <name type="scientific">Sphingorhabdus lutea</name>
    <dbReference type="NCBI Taxonomy" id="1913578"/>
    <lineage>
        <taxon>Bacteria</taxon>
        <taxon>Pseudomonadati</taxon>
        <taxon>Pseudomonadota</taxon>
        <taxon>Alphaproteobacteria</taxon>
        <taxon>Sphingomonadales</taxon>
        <taxon>Sphingomonadaceae</taxon>
        <taxon>Sphingorhabdus</taxon>
    </lineage>
</organism>
<dbReference type="GO" id="GO:0005886">
    <property type="term" value="C:plasma membrane"/>
    <property type="evidence" value="ECO:0007669"/>
    <property type="project" value="UniProtKB-SubCell"/>
</dbReference>
<evidence type="ECO:0000256" key="3">
    <source>
        <dbReference type="ARBA" id="ARBA00022679"/>
    </source>
</evidence>
<evidence type="ECO:0000256" key="7">
    <source>
        <dbReference type="HAMAP-Rule" id="MF_01147"/>
    </source>
</evidence>
<dbReference type="Proteomes" id="UP000242561">
    <property type="component" value="Chromosome"/>
</dbReference>
<dbReference type="STRING" id="1913578.LPB140_05405"/>
<comment type="pathway">
    <text evidence="7">Protein modification; lipoprotein biosynthesis (diacylglyceryl transfer).</text>
</comment>
<dbReference type="GO" id="GO:0042158">
    <property type="term" value="P:lipoprotein biosynthetic process"/>
    <property type="evidence" value="ECO:0007669"/>
    <property type="project" value="UniProtKB-UniRule"/>
</dbReference>
<feature type="transmembrane region" description="Helical" evidence="7">
    <location>
        <begin position="141"/>
        <end position="159"/>
    </location>
</feature>
<keyword evidence="2 7" id="KW-1003">Cell membrane</keyword>
<sequence>MHDIINLLPVMAAATSQAIHFDDLGLSPIALDLGFFQIRWYSLAYFGGVLLGWWYFAKLTEKGGSPISKDNIDDFIIYAVLGIILGGRLGYCIFYNPELFLTPIKVLQMWNGGMSFHGGVIGVSIALFIFCKQKGLSLIRVADYLACVYPIGHILGRFANFVNGELWGKPTDVSWAIIFPDADNLPRHPSQLYEAGLEGVAIFMILFYMFWRTDARNRPGLLVGTFAILSAVARFGVEFFREPDEGVNGLLGMSMGQVLTIPMIFFGLYFLITSKKRAV</sequence>
<name>A0A1L3JB42_9SPHN</name>
<evidence type="ECO:0000256" key="1">
    <source>
        <dbReference type="ARBA" id="ARBA00007150"/>
    </source>
</evidence>
<comment type="similarity">
    <text evidence="1 7">Belongs to the Lgt family.</text>
</comment>
<dbReference type="EMBL" id="CP018154">
    <property type="protein sequence ID" value="APG62329.1"/>
    <property type="molecule type" value="Genomic_DNA"/>
</dbReference>
<dbReference type="PANTHER" id="PTHR30589">
    <property type="entry name" value="PROLIPOPROTEIN DIACYLGLYCERYL TRANSFERASE"/>
    <property type="match status" value="1"/>
</dbReference>
<proteinExistence type="inferred from homology"/>
<evidence type="ECO:0000313" key="8">
    <source>
        <dbReference type="EMBL" id="APG62329.1"/>
    </source>
</evidence>
<dbReference type="HAMAP" id="MF_01147">
    <property type="entry name" value="Lgt"/>
    <property type="match status" value="1"/>
</dbReference>
<feature type="transmembrane region" description="Helical" evidence="7">
    <location>
        <begin position="249"/>
        <end position="272"/>
    </location>
</feature>
<keyword evidence="3 7" id="KW-0808">Transferase</keyword>
<dbReference type="InterPro" id="IPR001640">
    <property type="entry name" value="Lgt"/>
</dbReference>
<comment type="function">
    <text evidence="7">Catalyzes the transfer of the diacylglyceryl group from phosphatidylglycerol to the sulfhydryl group of the N-terminal cysteine of a prolipoprotein, the first step in the formation of mature lipoproteins.</text>
</comment>
<comment type="subcellular location">
    <subcellularLocation>
        <location evidence="7">Cell membrane</location>
        <topology evidence="7">Multi-pass membrane protein</topology>
    </subcellularLocation>
</comment>
<gene>
    <name evidence="7" type="primary">lgt</name>
    <name evidence="8" type="ORF">LPB140_05405</name>
</gene>
<keyword evidence="5 7" id="KW-1133">Transmembrane helix</keyword>
<reference evidence="8 9" key="1">
    <citation type="submission" date="2016-11" db="EMBL/GenBank/DDBJ databases">
        <title>Sphingorhabdus sp. LPB0140, isolated from marine environment.</title>
        <authorList>
            <person name="Kim E."/>
            <person name="Yi H."/>
        </authorList>
    </citation>
    <scope>NUCLEOTIDE SEQUENCE [LARGE SCALE GENOMIC DNA]</scope>
    <source>
        <strain evidence="8 9">LPB0140</strain>
    </source>
</reference>
<evidence type="ECO:0000256" key="6">
    <source>
        <dbReference type="ARBA" id="ARBA00023136"/>
    </source>
</evidence>
<feature type="transmembrane region" description="Helical" evidence="7">
    <location>
        <begin position="38"/>
        <end position="56"/>
    </location>
</feature>
<protein>
    <recommendedName>
        <fullName evidence="7">Phosphatidylglycerol--prolipoprotein diacylglyceryl transferase</fullName>
        <ecNumber evidence="7">2.5.1.145</ecNumber>
    </recommendedName>
</protein>
<evidence type="ECO:0000256" key="4">
    <source>
        <dbReference type="ARBA" id="ARBA00022692"/>
    </source>
</evidence>
<keyword evidence="6 7" id="KW-0472">Membrane</keyword>
<accession>A0A1L3JB42</accession>
<feature type="transmembrane region" description="Helical" evidence="7">
    <location>
        <begin position="192"/>
        <end position="211"/>
    </location>
</feature>
<dbReference type="AlphaFoldDB" id="A0A1L3JB42"/>
<dbReference type="Pfam" id="PF01790">
    <property type="entry name" value="LGT"/>
    <property type="match status" value="1"/>
</dbReference>
<keyword evidence="9" id="KW-1185">Reference proteome</keyword>
<evidence type="ECO:0000256" key="5">
    <source>
        <dbReference type="ARBA" id="ARBA00022989"/>
    </source>
</evidence>
<dbReference type="NCBIfam" id="TIGR00544">
    <property type="entry name" value="lgt"/>
    <property type="match status" value="1"/>
</dbReference>
<evidence type="ECO:0000256" key="2">
    <source>
        <dbReference type="ARBA" id="ARBA00022475"/>
    </source>
</evidence>
<feature type="transmembrane region" description="Helical" evidence="7">
    <location>
        <begin position="76"/>
        <end position="97"/>
    </location>
</feature>
<dbReference type="PANTHER" id="PTHR30589:SF0">
    <property type="entry name" value="PHOSPHATIDYLGLYCEROL--PROLIPOPROTEIN DIACYLGLYCERYL TRANSFERASE"/>
    <property type="match status" value="1"/>
</dbReference>
<keyword evidence="4 7" id="KW-0812">Transmembrane</keyword>
<dbReference type="UniPathway" id="UPA00664"/>
<feature type="transmembrane region" description="Helical" evidence="7">
    <location>
        <begin position="220"/>
        <end position="237"/>
    </location>
</feature>
<feature type="transmembrane region" description="Helical" evidence="7">
    <location>
        <begin position="109"/>
        <end position="129"/>
    </location>
</feature>
<evidence type="ECO:0000313" key="9">
    <source>
        <dbReference type="Proteomes" id="UP000242561"/>
    </source>
</evidence>
<comment type="catalytic activity">
    <reaction evidence="7">
        <text>L-cysteinyl-[prolipoprotein] + a 1,2-diacyl-sn-glycero-3-phospho-(1'-sn-glycerol) = an S-1,2-diacyl-sn-glyceryl-L-cysteinyl-[prolipoprotein] + sn-glycerol 1-phosphate + H(+)</text>
        <dbReference type="Rhea" id="RHEA:56712"/>
        <dbReference type="Rhea" id="RHEA-COMP:14679"/>
        <dbReference type="Rhea" id="RHEA-COMP:14680"/>
        <dbReference type="ChEBI" id="CHEBI:15378"/>
        <dbReference type="ChEBI" id="CHEBI:29950"/>
        <dbReference type="ChEBI" id="CHEBI:57685"/>
        <dbReference type="ChEBI" id="CHEBI:64716"/>
        <dbReference type="ChEBI" id="CHEBI:140658"/>
        <dbReference type="EC" id="2.5.1.145"/>
    </reaction>
</comment>
<dbReference type="OrthoDB" id="871140at2"/>
<dbReference type="EC" id="2.5.1.145" evidence="7"/>
<keyword evidence="8" id="KW-0449">Lipoprotein</keyword>
<dbReference type="GO" id="GO:0008961">
    <property type="term" value="F:phosphatidylglycerol-prolipoprotein diacylglyceryl transferase activity"/>
    <property type="evidence" value="ECO:0007669"/>
    <property type="project" value="UniProtKB-UniRule"/>
</dbReference>
<feature type="binding site" evidence="7">
    <location>
        <position position="157"/>
    </location>
    <ligand>
        <name>a 1,2-diacyl-sn-glycero-3-phospho-(1'-sn-glycerol)</name>
        <dbReference type="ChEBI" id="CHEBI:64716"/>
    </ligand>
</feature>
<dbReference type="KEGG" id="sphl:LPB140_05405"/>